<evidence type="ECO:0000313" key="1">
    <source>
        <dbReference type="EMBL" id="ABG52430.1"/>
    </source>
</evidence>
<dbReference type="SUPFAM" id="SSF52540">
    <property type="entry name" value="P-loop containing nucleoside triphosphate hydrolases"/>
    <property type="match status" value="1"/>
</dbReference>
<sequence>MGNICIIGPKNSGKTTYLAGLSYYSDYGGSCSKYIVSPLNDESRELKQQAEDTILTGLSFDATGTYVQSVNDLNYYSFKIEVKRGLFKPKNIIILNVRDYPGEIFENILYASQTDSIHEEFINECLMPDVDGCLLLFTEWENSKDDFYSKLMSRFVEIMDEHGRLYNYRLAVVMSKCERGEIWPGRIDPETDLFRVYLKKTFKTLKKDIPKRNLRFFALSTFGVLGRYDPRPNRVDAVGSGGRASTLRKSEGKSWKPYNLIEPLCWLNKEGPK</sequence>
<accession>Q10Z94</accession>
<dbReference type="OrthoDB" id="495726at2"/>
<evidence type="ECO:0008006" key="2">
    <source>
        <dbReference type="Google" id="ProtNLM"/>
    </source>
</evidence>
<dbReference type="eggNOG" id="COG1100">
    <property type="taxonomic scope" value="Bacteria"/>
</dbReference>
<dbReference type="AlphaFoldDB" id="Q10Z94"/>
<protein>
    <recommendedName>
        <fullName evidence="2">G domain-containing protein</fullName>
    </recommendedName>
</protein>
<proteinExistence type="predicted"/>
<gene>
    <name evidence="1" type="ordered locus">Tery_3327</name>
</gene>
<dbReference type="EMBL" id="CP000393">
    <property type="protein sequence ID" value="ABG52430.1"/>
    <property type="molecule type" value="Genomic_DNA"/>
</dbReference>
<dbReference type="KEGG" id="ter:Tery_3327"/>
<reference evidence="1" key="1">
    <citation type="submission" date="2006-06" db="EMBL/GenBank/DDBJ databases">
        <title>Complete sequence of Trichodesmium erythraeum IMS101.</title>
        <authorList>
            <consortium name="US DOE Joint Genome Institute"/>
            <person name="Copeland A."/>
            <person name="Lucas S."/>
            <person name="Lapidus A."/>
            <person name="Barry K."/>
            <person name="Detter J.C."/>
            <person name="Glavina del Rio T."/>
            <person name="Hammon N."/>
            <person name="Israni S."/>
            <person name="Dalin E."/>
            <person name="Tice H."/>
            <person name="Pitluck S."/>
            <person name="Kiss H."/>
            <person name="Munk A.C."/>
            <person name="Brettin T."/>
            <person name="Bruce D."/>
            <person name="Han C."/>
            <person name="Tapia R."/>
            <person name="Gilna P."/>
            <person name="Schmutz J."/>
            <person name="Larimer F."/>
            <person name="Land M."/>
            <person name="Hauser L."/>
            <person name="Kyrpides N."/>
            <person name="Kim E."/>
            <person name="Richardson P."/>
        </authorList>
    </citation>
    <scope>NUCLEOTIDE SEQUENCE [LARGE SCALE GENOMIC DNA]</scope>
    <source>
        <strain evidence="1">IMS101</strain>
    </source>
</reference>
<name>Q10Z94_TRIEI</name>
<dbReference type="STRING" id="203124.Tery_3327"/>
<organism evidence="1">
    <name type="scientific">Trichodesmium erythraeum (strain IMS101)</name>
    <dbReference type="NCBI Taxonomy" id="203124"/>
    <lineage>
        <taxon>Bacteria</taxon>
        <taxon>Bacillati</taxon>
        <taxon>Cyanobacteriota</taxon>
        <taxon>Cyanophyceae</taxon>
        <taxon>Oscillatoriophycideae</taxon>
        <taxon>Oscillatoriales</taxon>
        <taxon>Microcoleaceae</taxon>
        <taxon>Trichodesmium</taxon>
    </lineage>
</organism>
<dbReference type="RefSeq" id="WP_011612775.1">
    <property type="nucleotide sequence ID" value="NC_008312.1"/>
</dbReference>
<dbReference type="InterPro" id="IPR027417">
    <property type="entry name" value="P-loop_NTPase"/>
</dbReference>
<dbReference type="HOGENOM" id="CLU_079296_0_0_3"/>